<name>A0A8T1TT17_9STRA</name>
<evidence type="ECO:0000313" key="1">
    <source>
        <dbReference type="EMBL" id="KAG6946791.1"/>
    </source>
</evidence>
<dbReference type="Proteomes" id="UP000688947">
    <property type="component" value="Unassembled WGS sequence"/>
</dbReference>
<gene>
    <name evidence="1" type="ORF">JG687_00016524</name>
</gene>
<dbReference type="AlphaFoldDB" id="A0A8T1TT17"/>
<evidence type="ECO:0000313" key="2">
    <source>
        <dbReference type="Proteomes" id="UP000688947"/>
    </source>
</evidence>
<comment type="caution">
    <text evidence="1">The sequence shown here is derived from an EMBL/GenBank/DDBJ whole genome shotgun (WGS) entry which is preliminary data.</text>
</comment>
<dbReference type="EMBL" id="JAENGZ010001678">
    <property type="protein sequence ID" value="KAG6946791.1"/>
    <property type="molecule type" value="Genomic_DNA"/>
</dbReference>
<organism evidence="1 2">
    <name type="scientific">Phytophthora cactorum</name>
    <dbReference type="NCBI Taxonomy" id="29920"/>
    <lineage>
        <taxon>Eukaryota</taxon>
        <taxon>Sar</taxon>
        <taxon>Stramenopiles</taxon>
        <taxon>Oomycota</taxon>
        <taxon>Peronosporomycetes</taxon>
        <taxon>Peronosporales</taxon>
        <taxon>Peronosporaceae</taxon>
        <taxon>Phytophthora</taxon>
    </lineage>
</organism>
<accession>A0A8T1TT17</accession>
<reference evidence="1" key="1">
    <citation type="submission" date="2021-01" db="EMBL/GenBank/DDBJ databases">
        <title>Phytophthora aleatoria, a newly-described species from Pinus radiata is distinct from Phytophthora cactorum isolates based on comparative genomics.</title>
        <authorList>
            <person name="Mcdougal R."/>
            <person name="Panda P."/>
            <person name="Williams N."/>
            <person name="Studholme D.J."/>
        </authorList>
    </citation>
    <scope>NUCLEOTIDE SEQUENCE</scope>
    <source>
        <strain evidence="1">NZFS 3830</strain>
    </source>
</reference>
<protein>
    <submittedName>
        <fullName evidence="1">Uncharacterized protein</fullName>
    </submittedName>
</protein>
<proteinExistence type="predicted"/>
<sequence length="97" mass="11257">MHRDNREWRVRGFNSSAQVQDKYYLVTINILEYCSHQHYVDFLEHTCTFIVSQTALGLVDLVCLHEHEVLYVKRRVLPSGAAKRIMGFPPPRAPTVS</sequence>